<dbReference type="AlphaFoldDB" id="A0A7K6LRP8"/>
<evidence type="ECO:0000256" key="8">
    <source>
        <dbReference type="ARBA" id="ARBA00022918"/>
    </source>
</evidence>
<evidence type="ECO:0000313" key="10">
    <source>
        <dbReference type="EMBL" id="NWW27005.1"/>
    </source>
</evidence>
<sequence length="266" mass="30627">GQWALKREKLTQAEKLVHEQLKLGHIVPSTSPWNTPIFVIPKKSEKWRLLQDLRAINQVIEHMGAFQPGLPSPSAIPRDWPFVVIDLKDCFFTTALHPDDCYLFAFFLPSVNCVAPMKRYHWVVLPQGMRNSPTICQLFVANALELVRQKFSSALIYQYMDDILIASQHLAEFDTILSHMVPRLESCCEKQDAPEKVQKMAPWKYLGWCVSEKFIRPQSLKLVPSVKTLHDLQKLLGTINWVRPMLSITNEEMSPLFDLLKGDMDL</sequence>
<keyword evidence="7" id="KW-0378">Hydrolase</keyword>
<keyword evidence="8" id="KW-0695">RNA-directed DNA polymerase</keyword>
<dbReference type="EC" id="3.1.26.4" evidence="2"/>
<keyword evidence="3" id="KW-0808">Transferase</keyword>
<dbReference type="InterPro" id="IPR043502">
    <property type="entry name" value="DNA/RNA_pol_sf"/>
</dbReference>
<dbReference type="InterPro" id="IPR000477">
    <property type="entry name" value="RT_dom"/>
</dbReference>
<gene>
    <name evidence="10" type="primary">Ervk18_1</name>
    <name evidence="10" type="ORF">FALFRO_R14702</name>
</gene>
<dbReference type="PANTHER" id="PTHR41694">
    <property type="entry name" value="ENDOGENOUS RETROVIRUS GROUP K MEMBER POL PROTEIN"/>
    <property type="match status" value="1"/>
</dbReference>
<organism evidence="10 11">
    <name type="scientific">Falcunculus frontatus</name>
    <name type="common">Eastern shriketit</name>
    <dbReference type="NCBI Taxonomy" id="254539"/>
    <lineage>
        <taxon>Eukaryota</taxon>
        <taxon>Metazoa</taxon>
        <taxon>Chordata</taxon>
        <taxon>Craniata</taxon>
        <taxon>Vertebrata</taxon>
        <taxon>Euteleostomi</taxon>
        <taxon>Archelosauria</taxon>
        <taxon>Archosauria</taxon>
        <taxon>Dinosauria</taxon>
        <taxon>Saurischia</taxon>
        <taxon>Theropoda</taxon>
        <taxon>Coelurosauria</taxon>
        <taxon>Aves</taxon>
        <taxon>Neognathae</taxon>
        <taxon>Neoaves</taxon>
        <taxon>Telluraves</taxon>
        <taxon>Australaves</taxon>
        <taxon>Passeriformes</taxon>
        <taxon>Corvoidea</taxon>
        <taxon>Pachycephalidae</taxon>
        <taxon>Falcunculus</taxon>
    </lineage>
</organism>
<feature type="domain" description="Reverse transcriptase" evidence="9">
    <location>
        <begin position="21"/>
        <end position="210"/>
    </location>
</feature>
<dbReference type="EMBL" id="VZRV01009575">
    <property type="protein sequence ID" value="NWW27005.1"/>
    <property type="molecule type" value="Genomic_DNA"/>
</dbReference>
<feature type="non-terminal residue" evidence="10">
    <location>
        <position position="266"/>
    </location>
</feature>
<proteinExistence type="inferred from homology"/>
<dbReference type="Pfam" id="PF06817">
    <property type="entry name" value="RVT_thumb"/>
    <property type="match status" value="1"/>
</dbReference>
<comment type="similarity">
    <text evidence="1">Belongs to the beta type-B retroviral polymerase family. HERV class-II K(HML-2) pol subfamily.</text>
</comment>
<evidence type="ECO:0000259" key="9">
    <source>
        <dbReference type="PROSITE" id="PS50878"/>
    </source>
</evidence>
<keyword evidence="4" id="KW-0548">Nucleotidyltransferase</keyword>
<comment type="caution">
    <text evidence="10">The sequence shown here is derived from an EMBL/GenBank/DDBJ whole genome shotgun (WGS) entry which is preliminary data.</text>
</comment>
<name>A0A7K6LRP8_9CORV</name>
<dbReference type="Pfam" id="PF00078">
    <property type="entry name" value="RVT_1"/>
    <property type="match status" value="1"/>
</dbReference>
<protein>
    <recommendedName>
        <fullName evidence="2">ribonuclease H</fullName>
        <ecNumber evidence="2">3.1.26.4</ecNumber>
    </recommendedName>
</protein>
<dbReference type="GO" id="GO:0003964">
    <property type="term" value="F:RNA-directed DNA polymerase activity"/>
    <property type="evidence" value="ECO:0007669"/>
    <property type="project" value="UniProtKB-KW"/>
</dbReference>
<evidence type="ECO:0000256" key="4">
    <source>
        <dbReference type="ARBA" id="ARBA00022695"/>
    </source>
</evidence>
<evidence type="ECO:0000313" key="11">
    <source>
        <dbReference type="Proteomes" id="UP000534626"/>
    </source>
</evidence>
<dbReference type="Gene3D" id="3.30.70.270">
    <property type="match status" value="2"/>
</dbReference>
<dbReference type="InterPro" id="IPR010661">
    <property type="entry name" value="RVT_thumb"/>
</dbReference>
<dbReference type="PROSITE" id="PS50878">
    <property type="entry name" value="RT_POL"/>
    <property type="match status" value="1"/>
</dbReference>
<evidence type="ECO:0000256" key="2">
    <source>
        <dbReference type="ARBA" id="ARBA00012180"/>
    </source>
</evidence>
<dbReference type="Gene3D" id="3.10.10.10">
    <property type="entry name" value="HIV Type 1 Reverse Transcriptase, subunit A, domain 1"/>
    <property type="match status" value="1"/>
</dbReference>
<evidence type="ECO:0000256" key="3">
    <source>
        <dbReference type="ARBA" id="ARBA00022679"/>
    </source>
</evidence>
<feature type="non-terminal residue" evidence="10">
    <location>
        <position position="1"/>
    </location>
</feature>
<dbReference type="InterPro" id="IPR043128">
    <property type="entry name" value="Rev_trsase/Diguanyl_cyclase"/>
</dbReference>
<dbReference type="OrthoDB" id="6773263at2759"/>
<evidence type="ECO:0000256" key="5">
    <source>
        <dbReference type="ARBA" id="ARBA00022722"/>
    </source>
</evidence>
<dbReference type="Proteomes" id="UP000534626">
    <property type="component" value="Unassembled WGS sequence"/>
</dbReference>
<dbReference type="GO" id="GO:0004523">
    <property type="term" value="F:RNA-DNA hybrid ribonuclease activity"/>
    <property type="evidence" value="ECO:0007669"/>
    <property type="project" value="UniProtKB-EC"/>
</dbReference>
<dbReference type="PANTHER" id="PTHR41694:SF3">
    <property type="entry name" value="RNA-DIRECTED DNA POLYMERASE-RELATED"/>
    <property type="match status" value="1"/>
</dbReference>
<evidence type="ECO:0000256" key="1">
    <source>
        <dbReference type="ARBA" id="ARBA00010879"/>
    </source>
</evidence>
<dbReference type="SUPFAM" id="SSF56672">
    <property type="entry name" value="DNA/RNA polymerases"/>
    <property type="match status" value="1"/>
</dbReference>
<dbReference type="GO" id="GO:0035613">
    <property type="term" value="F:RNA stem-loop binding"/>
    <property type="evidence" value="ECO:0007669"/>
    <property type="project" value="TreeGrafter"/>
</dbReference>
<evidence type="ECO:0000256" key="6">
    <source>
        <dbReference type="ARBA" id="ARBA00022759"/>
    </source>
</evidence>
<keyword evidence="5" id="KW-0540">Nuclease</keyword>
<keyword evidence="6" id="KW-0255">Endonuclease</keyword>
<evidence type="ECO:0000256" key="7">
    <source>
        <dbReference type="ARBA" id="ARBA00022801"/>
    </source>
</evidence>
<keyword evidence="11" id="KW-1185">Reference proteome</keyword>
<accession>A0A7K6LRP8</accession>
<reference evidence="10 11" key="1">
    <citation type="submission" date="2019-09" db="EMBL/GenBank/DDBJ databases">
        <title>Bird 10,000 Genomes (B10K) Project - Family phase.</title>
        <authorList>
            <person name="Zhang G."/>
        </authorList>
    </citation>
    <scope>NUCLEOTIDE SEQUENCE [LARGE SCALE GENOMIC DNA]</scope>
    <source>
        <strain evidence="10">B10K-DU-029-77</strain>
    </source>
</reference>